<dbReference type="Proteomes" id="UP000789901">
    <property type="component" value="Unassembled WGS sequence"/>
</dbReference>
<keyword evidence="2" id="KW-1185">Reference proteome</keyword>
<organism evidence="1 2">
    <name type="scientific">Gigaspora margarita</name>
    <dbReference type="NCBI Taxonomy" id="4874"/>
    <lineage>
        <taxon>Eukaryota</taxon>
        <taxon>Fungi</taxon>
        <taxon>Fungi incertae sedis</taxon>
        <taxon>Mucoromycota</taxon>
        <taxon>Glomeromycotina</taxon>
        <taxon>Glomeromycetes</taxon>
        <taxon>Diversisporales</taxon>
        <taxon>Gigasporaceae</taxon>
        <taxon>Gigaspora</taxon>
    </lineage>
</organism>
<protein>
    <submittedName>
        <fullName evidence="1">16700_t:CDS:1</fullName>
    </submittedName>
</protein>
<name>A0ABN7VXW8_GIGMA</name>
<gene>
    <name evidence="1" type="ORF">GMARGA_LOCUS24076</name>
</gene>
<evidence type="ECO:0000313" key="1">
    <source>
        <dbReference type="EMBL" id="CAG8805372.1"/>
    </source>
</evidence>
<sequence length="171" mass="20467">MRFIVEDNKENNSYLYLEPTLEKDWLLKVYCQEKRDNQLRHFRTYCSYRDTRLRKEYLKQKKRESRVKLKSLVVDRKEKNQVVDQTKNIEVVDLPEKELVVDEQVVDISKVVDQKNSMSTTEEIVDKKNNVEPLKVSQVEQKIEPGLVEQLNQQILELKEQLAQEKEEKAN</sequence>
<proteinExistence type="predicted"/>
<reference evidence="1 2" key="1">
    <citation type="submission" date="2021-06" db="EMBL/GenBank/DDBJ databases">
        <authorList>
            <person name="Kallberg Y."/>
            <person name="Tangrot J."/>
            <person name="Rosling A."/>
        </authorList>
    </citation>
    <scope>NUCLEOTIDE SEQUENCE [LARGE SCALE GENOMIC DNA]</scope>
    <source>
        <strain evidence="1 2">120-4 pot B 10/14</strain>
    </source>
</reference>
<accession>A0ABN7VXW8</accession>
<evidence type="ECO:0000313" key="2">
    <source>
        <dbReference type="Proteomes" id="UP000789901"/>
    </source>
</evidence>
<comment type="caution">
    <text evidence="1">The sequence shown here is derived from an EMBL/GenBank/DDBJ whole genome shotgun (WGS) entry which is preliminary data.</text>
</comment>
<dbReference type="EMBL" id="CAJVQB010025023">
    <property type="protein sequence ID" value="CAG8805372.1"/>
    <property type="molecule type" value="Genomic_DNA"/>
</dbReference>